<accession>A0A178J4H9</accession>
<feature type="chain" id="PRO_5044550378" evidence="1">
    <location>
        <begin position="24"/>
        <end position="378"/>
    </location>
</feature>
<dbReference type="PANTHER" id="PTHR37957:SF1">
    <property type="entry name" value="PHYTASE-LIKE DOMAIN-CONTAINING PROTEIN"/>
    <property type="match status" value="1"/>
</dbReference>
<evidence type="ECO:0000313" key="5">
    <source>
        <dbReference type="Proteomes" id="UP000094761"/>
    </source>
</evidence>
<evidence type="ECO:0000313" key="4">
    <source>
        <dbReference type="EMBL" id="OAM97084.1"/>
    </source>
</evidence>
<name>A0A178J4H9_9VIBR</name>
<evidence type="ECO:0000256" key="1">
    <source>
        <dbReference type="SAM" id="SignalP"/>
    </source>
</evidence>
<organism evidence="4 5">
    <name type="scientific">Vibrio europaeus</name>
    <dbReference type="NCBI Taxonomy" id="300876"/>
    <lineage>
        <taxon>Bacteria</taxon>
        <taxon>Pseudomonadati</taxon>
        <taxon>Pseudomonadota</taxon>
        <taxon>Gammaproteobacteria</taxon>
        <taxon>Vibrionales</taxon>
        <taxon>Vibrionaceae</taxon>
        <taxon>Vibrio</taxon>
        <taxon>Vibrio oreintalis group</taxon>
    </lineage>
</organism>
<evidence type="ECO:0000313" key="6">
    <source>
        <dbReference type="Proteomes" id="UP001150001"/>
    </source>
</evidence>
<gene>
    <name evidence="4" type="ORF">AZ468_16125</name>
    <name evidence="3" type="ORF">OPW20_09345</name>
</gene>
<keyword evidence="6" id="KW-1185">Reference proteome</keyword>
<proteinExistence type="predicted"/>
<dbReference type="Proteomes" id="UP001150001">
    <property type="component" value="Unassembled WGS sequence"/>
</dbReference>
<comment type="caution">
    <text evidence="4">The sequence shown here is derived from an EMBL/GenBank/DDBJ whole genome shotgun (WGS) entry which is preliminary data.</text>
</comment>
<dbReference type="InterPro" id="IPR027372">
    <property type="entry name" value="Phytase-like_dom"/>
</dbReference>
<dbReference type="PANTHER" id="PTHR37957">
    <property type="entry name" value="BLR7070 PROTEIN"/>
    <property type="match status" value="1"/>
</dbReference>
<dbReference type="GeneID" id="78077242"/>
<evidence type="ECO:0000259" key="2">
    <source>
        <dbReference type="Pfam" id="PF13449"/>
    </source>
</evidence>
<feature type="signal peptide" evidence="1">
    <location>
        <begin position="1"/>
        <end position="23"/>
    </location>
</feature>
<dbReference type="EMBL" id="LUAX01000007">
    <property type="protein sequence ID" value="OAM97084.1"/>
    <property type="molecule type" value="Genomic_DNA"/>
</dbReference>
<sequence length="378" mass="41196">MKFSHILYPLAIGSSFYSVNALATTEVSLLHTYDLPTGTLLDNHTVKGTSETDIKTKEIGGISGIVMTSPTDFIALTDSRSRPDEGLSRFYKGSFSKDYSSIRINEAVILKNDKNTPYGANEKDPESIVLLPNGSLVWGSEGSHTLINTDTNGKFIKDFSSLLPSYFLGDGKTSGLRKNQSFEGMSLSPDGSTLFVAAESALAQDGSVSTTEIPSAARILKFAVDKNSNLKLVSEYTYIVDRINVQSDFGIHDNGISEILAINNNKLLVMERNGYAVKKGFCCFNFDVNVFKADLSKATNILATENISSKDAPNPITPARKELVFNFGDFVENQQNYEGLAFGPTVNGKDTLLFAADNNFQPHQKTQLVLMSVTGLED</sequence>
<dbReference type="EMBL" id="JAPFIT010000012">
    <property type="protein sequence ID" value="MDC5740272.1"/>
    <property type="molecule type" value="Genomic_DNA"/>
</dbReference>
<protein>
    <submittedName>
        <fullName evidence="3">Esterase-like activity of phytase family protein</fullName>
    </submittedName>
</protein>
<dbReference type="AlphaFoldDB" id="A0A178J4H9"/>
<dbReference type="RefSeq" id="WP_069668294.1">
    <property type="nucleotide sequence ID" value="NZ_JAPFIM010000015.1"/>
</dbReference>
<feature type="domain" description="Phytase-like" evidence="2">
    <location>
        <begin position="58"/>
        <end position="360"/>
    </location>
</feature>
<dbReference type="Proteomes" id="UP000094761">
    <property type="component" value="Unassembled WGS sequence"/>
</dbReference>
<dbReference type="OrthoDB" id="292013at2"/>
<reference evidence="3" key="2">
    <citation type="submission" date="2022-11" db="EMBL/GenBank/DDBJ databases">
        <title>Role of the vibriolysin VemA secreted by the emergent pathogen Vibrio europaeus in the colonization of Manila clam mucus.</title>
        <authorList>
            <person name="Martinez C."/>
            <person name="Rodriguez S."/>
            <person name="Vences A."/>
            <person name="Barja J.L."/>
            <person name="Toranzo A.E."/>
            <person name="Dubert J."/>
        </authorList>
    </citation>
    <scope>NUCLEOTIDE SEQUENCE</scope>
    <source>
        <strain evidence="3">3454</strain>
    </source>
</reference>
<evidence type="ECO:0000313" key="3">
    <source>
        <dbReference type="EMBL" id="MDC5740272.1"/>
    </source>
</evidence>
<keyword evidence="1" id="KW-0732">Signal</keyword>
<reference evidence="4 5" key="1">
    <citation type="submission" date="2016-03" db="EMBL/GenBank/DDBJ databases">
        <title>Draft genome sequence of the Vibrio tubiashii subs. europaeus.</title>
        <authorList>
            <person name="Spinard E."/>
            <person name="Dubert J."/>
            <person name="Nelson D.R."/>
            <person name="Barja J.L."/>
        </authorList>
    </citation>
    <scope>NUCLEOTIDE SEQUENCE [LARGE SCALE GENOMIC DNA]</scope>
    <source>
        <strain evidence="5">PP-638</strain>
        <strain evidence="4">PP2-638</strain>
    </source>
</reference>
<dbReference type="SUPFAM" id="SSF75011">
    <property type="entry name" value="3-carboxy-cis,cis-mucoante lactonizing enzyme"/>
    <property type="match status" value="1"/>
</dbReference>
<dbReference type="Pfam" id="PF13449">
    <property type="entry name" value="Phytase-like"/>
    <property type="match status" value="1"/>
</dbReference>